<dbReference type="Proteomes" id="UP000026915">
    <property type="component" value="Chromosome 2"/>
</dbReference>
<dbReference type="PANTHER" id="PTHR33321:SF21">
    <property type="entry name" value="BASIC SECRETORY PROTEASE"/>
    <property type="match status" value="1"/>
</dbReference>
<dbReference type="Gramene" id="EOX98381">
    <property type="protein sequence ID" value="EOX98381"/>
    <property type="gene ID" value="TCM_007157"/>
</dbReference>
<evidence type="ECO:0000313" key="1">
    <source>
        <dbReference type="EMBL" id="EOX98381.1"/>
    </source>
</evidence>
<dbReference type="EMBL" id="CM001880">
    <property type="protein sequence ID" value="EOX98381.1"/>
    <property type="molecule type" value="Genomic_DNA"/>
</dbReference>
<keyword evidence="2" id="KW-1185">Reference proteome</keyword>
<dbReference type="STRING" id="3641.A0A061E214"/>
<protein>
    <submittedName>
        <fullName evidence="1">Plant basic secretory protein (BSP) family protein</fullName>
    </submittedName>
</protein>
<dbReference type="Pfam" id="PF04450">
    <property type="entry name" value="BSP"/>
    <property type="match status" value="1"/>
</dbReference>
<dbReference type="eggNOG" id="ENOG502QURC">
    <property type="taxonomic scope" value="Eukaryota"/>
</dbReference>
<name>A0A061E214_THECC</name>
<dbReference type="AlphaFoldDB" id="A0A061E214"/>
<dbReference type="InParanoid" id="A0A061E214"/>
<gene>
    <name evidence="1" type="ORF">TCM_007157</name>
</gene>
<dbReference type="PANTHER" id="PTHR33321">
    <property type="match status" value="1"/>
</dbReference>
<evidence type="ECO:0000313" key="2">
    <source>
        <dbReference type="Proteomes" id="UP000026915"/>
    </source>
</evidence>
<reference evidence="1 2" key="1">
    <citation type="journal article" date="2013" name="Genome Biol.">
        <title>The genome sequence of the most widely cultivated cacao type and its use to identify candidate genes regulating pod color.</title>
        <authorList>
            <person name="Motamayor J.C."/>
            <person name="Mockaitis K."/>
            <person name="Schmutz J."/>
            <person name="Haiminen N."/>
            <person name="Iii D.L."/>
            <person name="Cornejo O."/>
            <person name="Findley S.D."/>
            <person name="Zheng P."/>
            <person name="Utro F."/>
            <person name="Royaert S."/>
            <person name="Saski C."/>
            <person name="Jenkins J."/>
            <person name="Podicheti R."/>
            <person name="Zhao M."/>
            <person name="Scheffler B.E."/>
            <person name="Stack J.C."/>
            <person name="Feltus F.A."/>
            <person name="Mustiga G.M."/>
            <person name="Amores F."/>
            <person name="Phillips W."/>
            <person name="Marelli J.P."/>
            <person name="May G.D."/>
            <person name="Shapiro H."/>
            <person name="Ma J."/>
            <person name="Bustamante C.D."/>
            <person name="Schnell R.J."/>
            <person name="Main D."/>
            <person name="Gilbert D."/>
            <person name="Parida L."/>
            <person name="Kuhn D.N."/>
        </authorList>
    </citation>
    <scope>NUCLEOTIDE SEQUENCE [LARGE SCALE GENOMIC DNA]</scope>
    <source>
        <strain evidence="2">cv. Matina 1-6</strain>
    </source>
</reference>
<dbReference type="HOGENOM" id="CLU_995401_0_0_1"/>
<organism evidence="1 2">
    <name type="scientific">Theobroma cacao</name>
    <name type="common">Cacao</name>
    <name type="synonym">Cocoa</name>
    <dbReference type="NCBI Taxonomy" id="3641"/>
    <lineage>
        <taxon>Eukaryota</taxon>
        <taxon>Viridiplantae</taxon>
        <taxon>Streptophyta</taxon>
        <taxon>Embryophyta</taxon>
        <taxon>Tracheophyta</taxon>
        <taxon>Spermatophyta</taxon>
        <taxon>Magnoliopsida</taxon>
        <taxon>eudicotyledons</taxon>
        <taxon>Gunneridae</taxon>
        <taxon>Pentapetalae</taxon>
        <taxon>rosids</taxon>
        <taxon>malvids</taxon>
        <taxon>Malvales</taxon>
        <taxon>Malvaceae</taxon>
        <taxon>Byttnerioideae</taxon>
        <taxon>Theobroma</taxon>
    </lineage>
</organism>
<proteinExistence type="predicted"/>
<sequence length="280" mass="32190">MLIIFLPLFSVKFPIPMLLRNSACQFPRNFCTNLKPTIHYRNTNTETHGSPNFHPCFSVDTSNPAWYGCCRLRCYQPGCNNSRRHRIRQPARSRIHEATYGIGLEIHLENQQNDPRADKKNNILIVSLNVVDTLPPQIPAVTSGNMIQVTDKHIEAFSGDQLKPEFNGVLYHEMNHVWQWDGNGQQDKTLRGLIEGIADFVKLKANYVPAGWVQPGKGDKWYDGYSVTARFLDNCEGLRTGFVAELNRMMKDGYSTDFFFQLLDKTVDQLWSDYKNQTRN</sequence>
<accession>A0A061E214</accession>
<dbReference type="InterPro" id="IPR007541">
    <property type="entry name" value="Uncharacterised_BSP"/>
</dbReference>